<protein>
    <submittedName>
        <fullName evidence="7">Double-stranded RNA-binding protein 4</fullName>
    </submittedName>
</protein>
<name>A0ABM3RCR4_SPIOL</name>
<dbReference type="Proteomes" id="UP000813463">
    <property type="component" value="Chromosome 2"/>
</dbReference>
<proteinExistence type="predicted"/>
<feature type="region of interest" description="Disordered" evidence="4">
    <location>
        <begin position="229"/>
        <end position="261"/>
    </location>
</feature>
<dbReference type="Pfam" id="PF00035">
    <property type="entry name" value="dsrm"/>
    <property type="match status" value="2"/>
</dbReference>
<feature type="compositionally biased region" description="Polar residues" evidence="4">
    <location>
        <begin position="235"/>
        <end position="250"/>
    </location>
</feature>
<keyword evidence="2 3" id="KW-0694">RNA-binding</keyword>
<dbReference type="RefSeq" id="XP_056693395.1">
    <property type="nucleotide sequence ID" value="XM_056837417.1"/>
</dbReference>
<reference evidence="6" key="1">
    <citation type="journal article" date="2021" name="Nat. Commun.">
        <title>Genomic analyses provide insights into spinach domestication and the genetic basis of agronomic traits.</title>
        <authorList>
            <person name="Cai X."/>
            <person name="Sun X."/>
            <person name="Xu C."/>
            <person name="Sun H."/>
            <person name="Wang X."/>
            <person name="Ge C."/>
            <person name="Zhang Z."/>
            <person name="Wang Q."/>
            <person name="Fei Z."/>
            <person name="Jiao C."/>
            <person name="Wang Q."/>
        </authorList>
    </citation>
    <scope>NUCLEOTIDE SEQUENCE [LARGE SCALE GENOMIC DNA]</scope>
    <source>
        <strain evidence="6">cv. Varoflay</strain>
    </source>
</reference>
<feature type="domain" description="DRBM" evidence="5">
    <location>
        <begin position="97"/>
        <end position="166"/>
    </location>
</feature>
<dbReference type="SMART" id="SM00358">
    <property type="entry name" value="DSRM"/>
    <property type="match status" value="2"/>
</dbReference>
<reference evidence="7" key="2">
    <citation type="submission" date="2025-08" db="UniProtKB">
        <authorList>
            <consortium name="RefSeq"/>
        </authorList>
    </citation>
    <scope>IDENTIFICATION</scope>
    <source>
        <tissue evidence="7">Leaf</tissue>
    </source>
</reference>
<gene>
    <name evidence="7" type="primary">LOC110802954</name>
</gene>
<evidence type="ECO:0000313" key="7">
    <source>
        <dbReference type="RefSeq" id="XP_056693395.1"/>
    </source>
</evidence>
<evidence type="ECO:0000256" key="2">
    <source>
        <dbReference type="ARBA" id="ARBA00022884"/>
    </source>
</evidence>
<feature type="domain" description="DRBM" evidence="5">
    <location>
        <begin position="10"/>
        <end position="79"/>
    </location>
</feature>
<dbReference type="InterPro" id="IPR014720">
    <property type="entry name" value="dsRBD_dom"/>
</dbReference>
<sequence>MAMASTSTPMFKNKLQEYTQKRALPIPAYRTANEGLQHAPMFRSTVFVDGMEYTSKLTFRRLRDAEQDAAKLAYDCILCNQQQQLDAKPLLSEDPKSNKLILYEYATKKQFDMPTYKTHSSEGEGQLPIYVSTVTVAGTNFTGEGGKSKKDAEQLAAHAALHWLQGTDSGAVLNQVLSSKRKHYNALKTVKVTGYNQKKPRSKSFTGSVAVSESKSGIKLLTSAPRPFTGVTKMPNCQGTTKTNQETQMRSCLKWSRSARR</sequence>
<dbReference type="SUPFAM" id="SSF54768">
    <property type="entry name" value="dsRNA-binding domain-like"/>
    <property type="match status" value="2"/>
</dbReference>
<dbReference type="GeneID" id="110802954"/>
<organism evidence="6 7">
    <name type="scientific">Spinacia oleracea</name>
    <name type="common">Spinach</name>
    <dbReference type="NCBI Taxonomy" id="3562"/>
    <lineage>
        <taxon>Eukaryota</taxon>
        <taxon>Viridiplantae</taxon>
        <taxon>Streptophyta</taxon>
        <taxon>Embryophyta</taxon>
        <taxon>Tracheophyta</taxon>
        <taxon>Spermatophyta</taxon>
        <taxon>Magnoliopsida</taxon>
        <taxon>eudicotyledons</taxon>
        <taxon>Gunneridae</taxon>
        <taxon>Pentapetalae</taxon>
        <taxon>Caryophyllales</taxon>
        <taxon>Chenopodiaceae</taxon>
        <taxon>Chenopodioideae</taxon>
        <taxon>Anserineae</taxon>
        <taxon>Spinacia</taxon>
    </lineage>
</organism>
<evidence type="ECO:0000256" key="4">
    <source>
        <dbReference type="SAM" id="MobiDB-lite"/>
    </source>
</evidence>
<dbReference type="PANTHER" id="PTHR46031">
    <property type="match status" value="1"/>
</dbReference>
<keyword evidence="6" id="KW-1185">Reference proteome</keyword>
<accession>A0ABM3RCR4</accession>
<evidence type="ECO:0000259" key="5">
    <source>
        <dbReference type="PROSITE" id="PS50137"/>
    </source>
</evidence>
<dbReference type="Gene3D" id="3.30.160.20">
    <property type="match status" value="2"/>
</dbReference>
<dbReference type="PANTHER" id="PTHR46031:SF37">
    <property type="entry name" value="DRBM DOMAIN-CONTAINING PROTEIN"/>
    <property type="match status" value="1"/>
</dbReference>
<dbReference type="PROSITE" id="PS50137">
    <property type="entry name" value="DS_RBD"/>
    <property type="match status" value="2"/>
</dbReference>
<keyword evidence="1" id="KW-0677">Repeat</keyword>
<evidence type="ECO:0000256" key="3">
    <source>
        <dbReference type="PROSITE-ProRule" id="PRU00266"/>
    </source>
</evidence>
<evidence type="ECO:0000256" key="1">
    <source>
        <dbReference type="ARBA" id="ARBA00022737"/>
    </source>
</evidence>
<evidence type="ECO:0000313" key="6">
    <source>
        <dbReference type="Proteomes" id="UP000813463"/>
    </source>
</evidence>